<dbReference type="EMBL" id="RYZH01000002">
    <property type="protein sequence ID" value="RUL89469.1"/>
    <property type="molecule type" value="Genomic_DNA"/>
</dbReference>
<keyword evidence="3 5" id="KW-0418">Kinase</keyword>
<evidence type="ECO:0000259" key="4">
    <source>
        <dbReference type="Pfam" id="PF00294"/>
    </source>
</evidence>
<dbReference type="Gene3D" id="3.40.1190.20">
    <property type="match status" value="1"/>
</dbReference>
<dbReference type="Proteomes" id="UP000280296">
    <property type="component" value="Unassembled WGS sequence"/>
</dbReference>
<dbReference type="InterPro" id="IPR029056">
    <property type="entry name" value="Ribokinase-like"/>
</dbReference>
<reference evidence="5 6" key="1">
    <citation type="submission" date="2018-12" db="EMBL/GenBank/DDBJ databases">
        <authorList>
            <person name="Toschakov S.V."/>
        </authorList>
    </citation>
    <scope>NUCLEOTIDE SEQUENCE [LARGE SCALE GENOMIC DNA]</scope>
    <source>
        <strain evidence="5 6">GM2012</strain>
    </source>
</reference>
<feature type="domain" description="Carbohydrate kinase PfkB" evidence="4">
    <location>
        <begin position="40"/>
        <end position="304"/>
    </location>
</feature>
<evidence type="ECO:0000256" key="2">
    <source>
        <dbReference type="ARBA" id="ARBA00022679"/>
    </source>
</evidence>
<comment type="caution">
    <text evidence="5">The sequence shown here is derived from an EMBL/GenBank/DDBJ whole genome shotgun (WGS) entry which is preliminary data.</text>
</comment>
<dbReference type="GO" id="GO:0016301">
    <property type="term" value="F:kinase activity"/>
    <property type="evidence" value="ECO:0007669"/>
    <property type="project" value="UniProtKB-KW"/>
</dbReference>
<keyword evidence="2" id="KW-0808">Transferase</keyword>
<dbReference type="InterPro" id="IPR011611">
    <property type="entry name" value="PfkB_dom"/>
</dbReference>
<reference evidence="5 6" key="2">
    <citation type="submission" date="2019-01" db="EMBL/GenBank/DDBJ databases">
        <title>Tautonia sociabilis, a novel thermotolerant planctomycete of Isosphaeraceae family, isolated from a 4000 m deep subterranean habitat.</title>
        <authorList>
            <person name="Kovaleva O.L."/>
            <person name="Elcheninov A.G."/>
            <person name="Van Heerden E."/>
            <person name="Toshchakov S.V."/>
            <person name="Novikov A."/>
            <person name="Bonch-Osmolovskaya E.A."/>
            <person name="Kublanov I.V."/>
        </authorList>
    </citation>
    <scope>NUCLEOTIDE SEQUENCE [LARGE SCALE GENOMIC DNA]</scope>
    <source>
        <strain evidence="5 6">GM2012</strain>
    </source>
</reference>
<dbReference type="InterPro" id="IPR050306">
    <property type="entry name" value="PfkB_Carbo_kinase"/>
</dbReference>
<dbReference type="AlphaFoldDB" id="A0A432MQE5"/>
<dbReference type="OrthoDB" id="7556723at2"/>
<accession>A0A432MQE5</accession>
<evidence type="ECO:0000256" key="3">
    <source>
        <dbReference type="ARBA" id="ARBA00022777"/>
    </source>
</evidence>
<sequence>MRNDLPFNLPGPRPVIAGTGLIALDVVIPTGPDSLPQLWAGGTCGNVLTALAFLGWDAYPIARLRDDAASRQIGRDLGRWGVKPDFLGVDPAGSTPVIVQHIHCTPGRTTHSFSRRCQSCGTRLPWYKPVRVAEAAAVLARLPDPAVFFFDRTSAGAIYLARQANERGALVVFEPSASAEEKELRRAIEAAHVVKYSEDRMGSLEGLAQAADVPLLIETRGDEGLRYLSRLEAGRRRWIASESLPARAVADTAGCGDWCTVGIIATLGRDGRDAFLRATPTQLHGAIRFGQALAAWNCEFEGARGGMYQSDSAGFEESVRRLLEGDPGDAPPAPRAFPRSGPDMGYACAECGESPVHPR</sequence>
<dbReference type="PANTHER" id="PTHR43085:SF57">
    <property type="entry name" value="CARBOHYDRATE KINASE PFKB DOMAIN-CONTAINING PROTEIN"/>
    <property type="match status" value="1"/>
</dbReference>
<protein>
    <submittedName>
        <fullName evidence="5">Carbohydrate kinase</fullName>
    </submittedName>
</protein>
<dbReference type="SUPFAM" id="SSF53613">
    <property type="entry name" value="Ribokinase-like"/>
    <property type="match status" value="1"/>
</dbReference>
<name>A0A432MQE5_9BACT</name>
<evidence type="ECO:0000256" key="1">
    <source>
        <dbReference type="ARBA" id="ARBA00010688"/>
    </source>
</evidence>
<proteinExistence type="inferred from homology"/>
<comment type="similarity">
    <text evidence="1">Belongs to the carbohydrate kinase PfkB family.</text>
</comment>
<dbReference type="Pfam" id="PF00294">
    <property type="entry name" value="PfkB"/>
    <property type="match status" value="1"/>
</dbReference>
<evidence type="ECO:0000313" key="6">
    <source>
        <dbReference type="Proteomes" id="UP000280296"/>
    </source>
</evidence>
<keyword evidence="6" id="KW-1185">Reference proteome</keyword>
<dbReference type="RefSeq" id="WP_126723546.1">
    <property type="nucleotide sequence ID" value="NZ_RYZH01000002.1"/>
</dbReference>
<organism evidence="5 6">
    <name type="scientific">Tautonia sociabilis</name>
    <dbReference type="NCBI Taxonomy" id="2080755"/>
    <lineage>
        <taxon>Bacteria</taxon>
        <taxon>Pseudomonadati</taxon>
        <taxon>Planctomycetota</taxon>
        <taxon>Planctomycetia</taxon>
        <taxon>Isosphaerales</taxon>
        <taxon>Isosphaeraceae</taxon>
        <taxon>Tautonia</taxon>
    </lineage>
</organism>
<dbReference type="PANTHER" id="PTHR43085">
    <property type="entry name" value="HEXOKINASE FAMILY MEMBER"/>
    <property type="match status" value="1"/>
</dbReference>
<evidence type="ECO:0000313" key="5">
    <source>
        <dbReference type="EMBL" id="RUL89469.1"/>
    </source>
</evidence>
<gene>
    <name evidence="5" type="ORF">TsocGM_01465</name>
</gene>